<accession>A0A2H0AZT0</accession>
<feature type="non-terminal residue" evidence="2">
    <location>
        <position position="43"/>
    </location>
</feature>
<feature type="domain" description="AAA" evidence="1">
    <location>
        <begin position="2"/>
        <end position="43"/>
    </location>
</feature>
<dbReference type="SUPFAM" id="SSF52540">
    <property type="entry name" value="P-loop containing nucleoside triphosphate hydrolases"/>
    <property type="match status" value="1"/>
</dbReference>
<dbReference type="InterPro" id="IPR025669">
    <property type="entry name" value="AAA_dom"/>
</dbReference>
<reference evidence="2 3" key="1">
    <citation type="submission" date="2017-09" db="EMBL/GenBank/DDBJ databases">
        <title>Depth-based differentiation of microbial function through sediment-hosted aquifers and enrichment of novel symbionts in the deep terrestrial subsurface.</title>
        <authorList>
            <person name="Probst A.J."/>
            <person name="Ladd B."/>
            <person name="Jarett J.K."/>
            <person name="Geller-Mcgrath D.E."/>
            <person name="Sieber C.M."/>
            <person name="Emerson J.B."/>
            <person name="Anantharaman K."/>
            <person name="Thomas B.C."/>
            <person name="Malmstrom R."/>
            <person name="Stieglmeier M."/>
            <person name="Klingl A."/>
            <person name="Woyke T."/>
            <person name="Ryan C.M."/>
            <person name="Banfield J.F."/>
        </authorList>
    </citation>
    <scope>NUCLEOTIDE SEQUENCE [LARGE SCALE GENOMIC DNA]</scope>
    <source>
        <strain evidence="2">CG23_combo_of_CG06-09_8_20_14_all_41_73</strain>
    </source>
</reference>
<dbReference type="InterPro" id="IPR050678">
    <property type="entry name" value="DNA_Partitioning_ATPase"/>
</dbReference>
<evidence type="ECO:0000313" key="2">
    <source>
        <dbReference type="EMBL" id="PIP50925.1"/>
    </source>
</evidence>
<dbReference type="InterPro" id="IPR027417">
    <property type="entry name" value="P-loop_NTPase"/>
</dbReference>
<proteinExistence type="predicted"/>
<dbReference type="Pfam" id="PF13614">
    <property type="entry name" value="AAA_31"/>
    <property type="match status" value="1"/>
</dbReference>
<gene>
    <name evidence="2" type="ORF">COX11_01470</name>
</gene>
<comment type="caution">
    <text evidence="2">The sequence shown here is derived from an EMBL/GenBank/DDBJ whole genome shotgun (WGS) entry which is preliminary data.</text>
</comment>
<dbReference type="PANTHER" id="PTHR13696:SF52">
    <property type="entry name" value="PARA FAMILY PROTEIN CT_582"/>
    <property type="match status" value="1"/>
</dbReference>
<dbReference type="EMBL" id="PCSO01000063">
    <property type="protein sequence ID" value="PIP50925.1"/>
    <property type="molecule type" value="Genomic_DNA"/>
</dbReference>
<protein>
    <submittedName>
        <fullName evidence="2">Chromosome partitioning protein</fullName>
    </submittedName>
</protein>
<name>A0A2H0AZT0_9BACT</name>
<sequence length="43" mass="4444">MAKIIGLVNQKGGVSKTTTAINLGVYLAALGKYVLLVDVDPQA</sequence>
<organism evidence="2 3">
    <name type="scientific">Candidatus Berkelbacteria bacterium CG23_combo_of_CG06-09_8_20_14_all_41_73</name>
    <dbReference type="NCBI Taxonomy" id="1974519"/>
    <lineage>
        <taxon>Bacteria</taxon>
        <taxon>Candidatus Berkelbacteria</taxon>
    </lineage>
</organism>
<dbReference type="Gene3D" id="3.40.50.300">
    <property type="entry name" value="P-loop containing nucleotide triphosphate hydrolases"/>
    <property type="match status" value="1"/>
</dbReference>
<dbReference type="CDD" id="cd02042">
    <property type="entry name" value="ParAB_family"/>
    <property type="match status" value="1"/>
</dbReference>
<evidence type="ECO:0000259" key="1">
    <source>
        <dbReference type="Pfam" id="PF13614"/>
    </source>
</evidence>
<dbReference type="Proteomes" id="UP000230671">
    <property type="component" value="Unassembled WGS sequence"/>
</dbReference>
<dbReference type="AlphaFoldDB" id="A0A2H0AZT0"/>
<evidence type="ECO:0000313" key="3">
    <source>
        <dbReference type="Proteomes" id="UP000230671"/>
    </source>
</evidence>
<dbReference type="PANTHER" id="PTHR13696">
    <property type="entry name" value="P-LOOP CONTAINING NUCLEOSIDE TRIPHOSPHATE HYDROLASE"/>
    <property type="match status" value="1"/>
</dbReference>